<organism evidence="1 2">
    <name type="scientific">Gulbenkiania indica</name>
    <dbReference type="NCBI Taxonomy" id="375574"/>
    <lineage>
        <taxon>Bacteria</taxon>
        <taxon>Pseudomonadati</taxon>
        <taxon>Pseudomonadota</taxon>
        <taxon>Betaproteobacteria</taxon>
        <taxon>Neisseriales</taxon>
        <taxon>Chromobacteriaceae</taxon>
        <taxon>Gulbenkiania</taxon>
    </lineage>
</organism>
<dbReference type="AlphaFoldDB" id="A0A0K6GUS1"/>
<protein>
    <recommendedName>
        <fullName evidence="3">HEAT repeat domain-containing protein</fullName>
    </recommendedName>
</protein>
<proteinExistence type="predicted"/>
<dbReference type="OrthoDB" id="9255957at2"/>
<accession>A0A0K6GUS1</accession>
<keyword evidence="2" id="KW-1185">Reference proteome</keyword>
<reference evidence="2" key="1">
    <citation type="submission" date="2015-08" db="EMBL/GenBank/DDBJ databases">
        <authorList>
            <person name="Varghese N."/>
        </authorList>
    </citation>
    <scope>NUCLEOTIDE SEQUENCE [LARGE SCALE GENOMIC DNA]</scope>
    <source>
        <strain evidence="2">DSM 17901</strain>
    </source>
</reference>
<dbReference type="Proteomes" id="UP000243535">
    <property type="component" value="Unassembled WGS sequence"/>
</dbReference>
<evidence type="ECO:0000313" key="1">
    <source>
        <dbReference type="EMBL" id="CUA82476.1"/>
    </source>
</evidence>
<dbReference type="STRING" id="375574.GCA_001418035_01086"/>
<name>A0A0K6GUS1_9NEIS</name>
<evidence type="ECO:0008006" key="3">
    <source>
        <dbReference type="Google" id="ProtNLM"/>
    </source>
</evidence>
<dbReference type="EMBL" id="CYHA01000002">
    <property type="protein sequence ID" value="CUA82476.1"/>
    <property type="molecule type" value="Genomic_DNA"/>
</dbReference>
<dbReference type="RefSeq" id="WP_055433636.1">
    <property type="nucleotide sequence ID" value="NZ_CYHA01000002.1"/>
</dbReference>
<gene>
    <name evidence="1" type="ORF">Ga0061063_1294</name>
</gene>
<evidence type="ECO:0000313" key="2">
    <source>
        <dbReference type="Proteomes" id="UP000243535"/>
    </source>
</evidence>
<sequence>MSIKDTDTIPQHGWRTVPLIATPEGQADLRLIVSACYEAILKCDDPAVRWQAAKLLQQIGPMKGTLQ</sequence>